<feature type="compositionally biased region" description="Basic and acidic residues" evidence="1">
    <location>
        <begin position="423"/>
        <end position="447"/>
    </location>
</feature>
<dbReference type="OrthoDB" id="2986734at2759"/>
<proteinExistence type="predicted"/>
<feature type="region of interest" description="Disordered" evidence="1">
    <location>
        <begin position="281"/>
        <end position="312"/>
    </location>
</feature>
<gene>
    <name evidence="2" type="ORF">ASPZODRAFT_20181</name>
</gene>
<reference evidence="3" key="1">
    <citation type="journal article" date="2017" name="Genome Biol.">
        <title>Comparative genomics reveals high biological diversity and specific adaptations in the industrially and medically important fungal genus Aspergillus.</title>
        <authorList>
            <person name="de Vries R.P."/>
            <person name="Riley R."/>
            <person name="Wiebenga A."/>
            <person name="Aguilar-Osorio G."/>
            <person name="Amillis S."/>
            <person name="Uchima C.A."/>
            <person name="Anderluh G."/>
            <person name="Asadollahi M."/>
            <person name="Askin M."/>
            <person name="Barry K."/>
            <person name="Battaglia E."/>
            <person name="Bayram O."/>
            <person name="Benocci T."/>
            <person name="Braus-Stromeyer S.A."/>
            <person name="Caldana C."/>
            <person name="Canovas D."/>
            <person name="Cerqueira G.C."/>
            <person name="Chen F."/>
            <person name="Chen W."/>
            <person name="Choi C."/>
            <person name="Clum A."/>
            <person name="Dos Santos R.A."/>
            <person name="Damasio A.R."/>
            <person name="Diallinas G."/>
            <person name="Emri T."/>
            <person name="Fekete E."/>
            <person name="Flipphi M."/>
            <person name="Freyberg S."/>
            <person name="Gallo A."/>
            <person name="Gournas C."/>
            <person name="Habgood R."/>
            <person name="Hainaut M."/>
            <person name="Harispe M.L."/>
            <person name="Henrissat B."/>
            <person name="Hilden K.S."/>
            <person name="Hope R."/>
            <person name="Hossain A."/>
            <person name="Karabika E."/>
            <person name="Karaffa L."/>
            <person name="Karanyi Z."/>
            <person name="Krasevec N."/>
            <person name="Kuo A."/>
            <person name="Kusch H."/>
            <person name="LaButti K."/>
            <person name="Lagendijk E.L."/>
            <person name="Lapidus A."/>
            <person name="Levasseur A."/>
            <person name="Lindquist E."/>
            <person name="Lipzen A."/>
            <person name="Logrieco A.F."/>
            <person name="MacCabe A."/>
            <person name="Maekelae M.R."/>
            <person name="Malavazi I."/>
            <person name="Melin P."/>
            <person name="Meyer V."/>
            <person name="Mielnichuk N."/>
            <person name="Miskei M."/>
            <person name="Molnar A.P."/>
            <person name="Mule G."/>
            <person name="Ngan C.Y."/>
            <person name="Orejas M."/>
            <person name="Orosz E."/>
            <person name="Ouedraogo J.P."/>
            <person name="Overkamp K.M."/>
            <person name="Park H.-S."/>
            <person name="Perrone G."/>
            <person name="Piumi F."/>
            <person name="Punt P.J."/>
            <person name="Ram A.F."/>
            <person name="Ramon A."/>
            <person name="Rauscher S."/>
            <person name="Record E."/>
            <person name="Riano-Pachon D.M."/>
            <person name="Robert V."/>
            <person name="Roehrig J."/>
            <person name="Ruller R."/>
            <person name="Salamov A."/>
            <person name="Salih N.S."/>
            <person name="Samson R.A."/>
            <person name="Sandor E."/>
            <person name="Sanguinetti M."/>
            <person name="Schuetze T."/>
            <person name="Sepcic K."/>
            <person name="Shelest E."/>
            <person name="Sherlock G."/>
            <person name="Sophianopoulou V."/>
            <person name="Squina F.M."/>
            <person name="Sun H."/>
            <person name="Susca A."/>
            <person name="Todd R.B."/>
            <person name="Tsang A."/>
            <person name="Unkles S.E."/>
            <person name="van de Wiele N."/>
            <person name="van Rossen-Uffink D."/>
            <person name="Oliveira J.V."/>
            <person name="Vesth T.C."/>
            <person name="Visser J."/>
            <person name="Yu J.-H."/>
            <person name="Zhou M."/>
            <person name="Andersen M.R."/>
            <person name="Archer D.B."/>
            <person name="Baker S.E."/>
            <person name="Benoit I."/>
            <person name="Brakhage A.A."/>
            <person name="Braus G.H."/>
            <person name="Fischer R."/>
            <person name="Frisvad J.C."/>
            <person name="Goldman G.H."/>
            <person name="Houbraken J."/>
            <person name="Oakley B."/>
            <person name="Pocsi I."/>
            <person name="Scazzocchio C."/>
            <person name="Seiboth B."/>
            <person name="vanKuyk P.A."/>
            <person name="Wortman J."/>
            <person name="Dyer P.S."/>
            <person name="Grigoriev I.V."/>
        </authorList>
    </citation>
    <scope>NUCLEOTIDE SEQUENCE [LARGE SCALE GENOMIC DNA]</scope>
    <source>
        <strain evidence="3">CBS 506.65</strain>
    </source>
</reference>
<name>A0A1L9S653_9EURO</name>
<evidence type="ECO:0000313" key="3">
    <source>
        <dbReference type="Proteomes" id="UP000184188"/>
    </source>
</evidence>
<evidence type="ECO:0000313" key="2">
    <source>
        <dbReference type="EMBL" id="OJJ42654.1"/>
    </source>
</evidence>
<dbReference type="RefSeq" id="XP_022577164.1">
    <property type="nucleotide sequence ID" value="XM_022727544.1"/>
</dbReference>
<keyword evidence="3" id="KW-1185">Reference proteome</keyword>
<feature type="region of interest" description="Disordered" evidence="1">
    <location>
        <begin position="390"/>
        <end position="502"/>
    </location>
</feature>
<feature type="compositionally biased region" description="Basic and acidic residues" evidence="1">
    <location>
        <begin position="291"/>
        <end position="312"/>
    </location>
</feature>
<feature type="compositionally biased region" description="Basic and acidic residues" evidence="1">
    <location>
        <begin position="390"/>
        <end position="409"/>
    </location>
</feature>
<accession>A0A1L9S653</accession>
<organism evidence="2 3">
    <name type="scientific">Penicilliopsis zonata CBS 506.65</name>
    <dbReference type="NCBI Taxonomy" id="1073090"/>
    <lineage>
        <taxon>Eukaryota</taxon>
        <taxon>Fungi</taxon>
        <taxon>Dikarya</taxon>
        <taxon>Ascomycota</taxon>
        <taxon>Pezizomycotina</taxon>
        <taxon>Eurotiomycetes</taxon>
        <taxon>Eurotiomycetidae</taxon>
        <taxon>Eurotiales</taxon>
        <taxon>Aspergillaceae</taxon>
        <taxon>Penicilliopsis</taxon>
    </lineage>
</organism>
<feature type="compositionally biased region" description="Basic and acidic residues" evidence="1">
    <location>
        <begin position="454"/>
        <end position="502"/>
    </location>
</feature>
<dbReference type="VEuPathDB" id="FungiDB:ASPZODRAFT_20181"/>
<dbReference type="AlphaFoldDB" id="A0A1L9S653"/>
<dbReference type="GeneID" id="34614008"/>
<evidence type="ECO:0000256" key="1">
    <source>
        <dbReference type="SAM" id="MobiDB-lite"/>
    </source>
</evidence>
<dbReference type="EMBL" id="KV878357">
    <property type="protein sequence ID" value="OJJ42654.1"/>
    <property type="molecule type" value="Genomic_DNA"/>
</dbReference>
<sequence length="502" mass="56866">MSTKAATFFEFNQNNDLASAALKAAVDNDYDAFLDALKDADMDEDALALSQEEFDRMVEGVKPSGELDLAVWTGYYEATAGGEFAFAIFPSSPTTVYWGLRSQLLDQPKTCTAQYRLSGTQLELTTITHGEVTITFARQYDETTTEVVTTSFQALIKGKDKISGILTIPPVHAREQYSRAALALSAVGDEKPWEIPSIYDIAWLYGPAMVTYLGGPAAIYQLAQWAREVPQRRQEISDFLDPFVVRIRDTVRQIARRNADTPEVDLEAAREGLLNDVRERANQEMADNPPDFDRESAEATTERLREPAMQETEASLRRFVEGRVGPILQETLDRCKFVQNPDQFIEEIIRQKVSEMIEPHLKALGPSSSYDVAVRPPVYDVYAEHCRNNYNDKEQAEKGAERELAEARRHTQTVQGDLTAIKKKIEEDEREGKDTSAEEVRKTQLEHDLDDATAVEREKEASKTQAEKDQTDAERKRDKAEKDKREDHSGEKWEKKVREALR</sequence>
<dbReference type="Proteomes" id="UP000184188">
    <property type="component" value="Unassembled WGS sequence"/>
</dbReference>
<protein>
    <submittedName>
        <fullName evidence="2">Uncharacterized protein</fullName>
    </submittedName>
</protein>